<name>X1L9R6_9ZZZZ</name>
<gene>
    <name evidence="1" type="ORF">S06H3_20894</name>
</gene>
<dbReference type="AlphaFoldDB" id="X1L9R6"/>
<comment type="caution">
    <text evidence="1">The sequence shown here is derived from an EMBL/GenBank/DDBJ whole genome shotgun (WGS) entry which is preliminary data.</text>
</comment>
<reference evidence="1" key="1">
    <citation type="journal article" date="2014" name="Front. Microbiol.">
        <title>High frequency of phylogenetically diverse reductive dehalogenase-homologous genes in deep subseafloor sedimentary metagenomes.</title>
        <authorList>
            <person name="Kawai M."/>
            <person name="Futagami T."/>
            <person name="Toyoda A."/>
            <person name="Takaki Y."/>
            <person name="Nishi S."/>
            <person name="Hori S."/>
            <person name="Arai W."/>
            <person name="Tsubouchi T."/>
            <person name="Morono Y."/>
            <person name="Uchiyama I."/>
            <person name="Ito T."/>
            <person name="Fujiyama A."/>
            <person name="Inagaki F."/>
            <person name="Takami H."/>
        </authorList>
    </citation>
    <scope>NUCLEOTIDE SEQUENCE</scope>
    <source>
        <strain evidence="1">Expedition CK06-06</strain>
    </source>
</reference>
<sequence>MPRRTIEYRKIKALEDVRKLEQLTALEDLGKASMPDPSAEIPGTGPEKMVFNYLKRLGVRFQFQYHEADFESSAFPEDIYIPDFILPDYNSRINVFGTYWHSLSRRREKDILNAGMQLYAGRMIIEHGIPLAPSVGEILGKYIIWWEYEIYFDLAHLFARDLPELFSPDRIMGQPEQYILDREEQERIAKARISRLVATKLKPKVHPLERRLKRLRRQNFDINKIY</sequence>
<evidence type="ECO:0000313" key="1">
    <source>
        <dbReference type="EMBL" id="GAI02591.1"/>
    </source>
</evidence>
<proteinExistence type="predicted"/>
<protein>
    <submittedName>
        <fullName evidence="1">Uncharacterized protein</fullName>
    </submittedName>
</protein>
<dbReference type="SUPFAM" id="SSF52980">
    <property type="entry name" value="Restriction endonuclease-like"/>
    <property type="match status" value="1"/>
</dbReference>
<dbReference type="EMBL" id="BARV01010887">
    <property type="protein sequence ID" value="GAI02591.1"/>
    <property type="molecule type" value="Genomic_DNA"/>
</dbReference>
<feature type="non-terminal residue" evidence="1">
    <location>
        <position position="226"/>
    </location>
</feature>
<accession>X1L9R6</accession>
<dbReference type="Gene3D" id="3.40.960.10">
    <property type="entry name" value="VSR Endonuclease"/>
    <property type="match status" value="1"/>
</dbReference>
<dbReference type="InterPro" id="IPR011335">
    <property type="entry name" value="Restrct_endonuc-II-like"/>
</dbReference>
<organism evidence="1">
    <name type="scientific">marine sediment metagenome</name>
    <dbReference type="NCBI Taxonomy" id="412755"/>
    <lineage>
        <taxon>unclassified sequences</taxon>
        <taxon>metagenomes</taxon>
        <taxon>ecological metagenomes</taxon>
    </lineage>
</organism>